<dbReference type="InterPro" id="IPR012910">
    <property type="entry name" value="Plug_dom"/>
</dbReference>
<evidence type="ECO:0000256" key="8">
    <source>
        <dbReference type="ARBA" id="ARBA00023077"/>
    </source>
</evidence>
<dbReference type="PROSITE" id="PS51257">
    <property type="entry name" value="PROKAR_LIPOPROTEIN"/>
    <property type="match status" value="1"/>
</dbReference>
<evidence type="ECO:0000256" key="2">
    <source>
        <dbReference type="ARBA" id="ARBA00022448"/>
    </source>
</evidence>
<accession>A0A5C9A435</accession>
<keyword evidence="13" id="KW-0732">Signal</keyword>
<proteinExistence type="inferred from homology"/>
<feature type="domain" description="TonB-dependent receptor-like beta-barrel" evidence="14">
    <location>
        <begin position="261"/>
        <end position="759"/>
    </location>
</feature>
<evidence type="ECO:0000256" key="12">
    <source>
        <dbReference type="RuleBase" id="RU003357"/>
    </source>
</evidence>
<feature type="domain" description="TonB-dependent receptor plug" evidence="15">
    <location>
        <begin position="49"/>
        <end position="158"/>
    </location>
</feature>
<dbReference type="Pfam" id="PF00593">
    <property type="entry name" value="TonB_dep_Rec_b-barrel"/>
    <property type="match status" value="1"/>
</dbReference>
<keyword evidence="9 11" id="KW-0472">Membrane</keyword>
<evidence type="ECO:0000256" key="11">
    <source>
        <dbReference type="PROSITE-ProRule" id="PRU01360"/>
    </source>
</evidence>
<dbReference type="InterPro" id="IPR039426">
    <property type="entry name" value="TonB-dep_rcpt-like"/>
</dbReference>
<organism evidence="16 17">
    <name type="scientific">Parahaliea aestuarii</name>
    <dbReference type="NCBI Taxonomy" id="1852021"/>
    <lineage>
        <taxon>Bacteria</taxon>
        <taxon>Pseudomonadati</taxon>
        <taxon>Pseudomonadota</taxon>
        <taxon>Gammaproteobacteria</taxon>
        <taxon>Cellvibrionales</taxon>
        <taxon>Halieaceae</taxon>
        <taxon>Parahaliea</taxon>
    </lineage>
</organism>
<comment type="subcellular location">
    <subcellularLocation>
        <location evidence="1 11">Cell outer membrane</location>
        <topology evidence="1 11">Multi-pass membrane protein</topology>
    </subcellularLocation>
</comment>
<gene>
    <name evidence="16" type="ORF">FVW59_01965</name>
</gene>
<keyword evidence="16" id="KW-0675">Receptor</keyword>
<keyword evidence="8 12" id="KW-0798">TonB box</keyword>
<dbReference type="GO" id="GO:0006826">
    <property type="term" value="P:iron ion transport"/>
    <property type="evidence" value="ECO:0007669"/>
    <property type="project" value="UniProtKB-KW"/>
</dbReference>
<dbReference type="RefSeq" id="WP_148062544.1">
    <property type="nucleotide sequence ID" value="NZ_VRYZ01000001.1"/>
</dbReference>
<sequence length="795" mass="87454">MNNNYRRSIALLSSLAACPAPALAQVADERRSNVLEEVIVTAQKRESSLQETPISISTFDPANLQRLRVAEAGDVAKYTPNLDMRKPPGSYDNYGYSLRGMSSTDPSLLTEPTVGLYADGVYIARISGAAFDTVELERIEVLRGPQGTLYGRNAIGGAINLVTRKPSEDFGFKQKLSAGNYDYFRSETTVDTGQYAGLSATLSYTHWNREGWLDNLIADNELGEVDKSNSARVAIRWEPTDTFTADFVYDYTDRLSNGSLPQLVWVRPYQTNLGGPIYAQAAEFASPDRLDGLPMAVSTEPDTWSEIDGYALTLAWNVGGVTLKSISAYRDWYAGTTGNEYGAFPSDGVNVLDGMGGVIPAGQYVSMFSATREDEQDQFTQEFQLLGDAFEDRLTYTLGLYYFEEETYEDNPQTFVFPAIMAYGGLDQVTQSFLCRDPTFADPAACLGKDTVLSTPIFQYGSDNDSWAVYGQFGYDLSDKLGMTLGLRYTRDNKTAFLRNSGIQRNEGIEQVEAKDSWSNFTPALTLDYAFSDDLNGYTTVSQGFRSGGFNARASTSSSFSTPFDEENVTSFEVGLKADLLDQRLRVNSAVFYYDYQDKQVTQFEAGSNGASSIIANSGEQDAVGVELEVAFIPAEGWLLQASYGFVDIDIKEFETTPSDPVTGLPAGNQNVDISDFAKNIHTPEHNGSVILEYAAPPFSFGQLVLQVDASYNSTRYFHPVNNLYDTAGHQTLVNGKVSLNGIGLGPGELEAVAWVRNLTDEEYREWGIDFGALGFAVDSFIAPRMYGVDLVYQF</sequence>
<evidence type="ECO:0000256" key="10">
    <source>
        <dbReference type="ARBA" id="ARBA00023237"/>
    </source>
</evidence>
<evidence type="ECO:0000256" key="4">
    <source>
        <dbReference type="ARBA" id="ARBA00022496"/>
    </source>
</evidence>
<evidence type="ECO:0000256" key="3">
    <source>
        <dbReference type="ARBA" id="ARBA00022452"/>
    </source>
</evidence>
<dbReference type="InterPro" id="IPR000531">
    <property type="entry name" value="Beta-barrel_TonB"/>
</dbReference>
<keyword evidence="5 11" id="KW-0812">Transmembrane</keyword>
<evidence type="ECO:0000259" key="15">
    <source>
        <dbReference type="Pfam" id="PF07715"/>
    </source>
</evidence>
<comment type="caution">
    <text evidence="16">The sequence shown here is derived from an EMBL/GenBank/DDBJ whole genome shotgun (WGS) entry which is preliminary data.</text>
</comment>
<keyword evidence="7" id="KW-0406">Ion transport</keyword>
<evidence type="ECO:0000259" key="14">
    <source>
        <dbReference type="Pfam" id="PF00593"/>
    </source>
</evidence>
<feature type="chain" id="PRO_5022785824" evidence="13">
    <location>
        <begin position="25"/>
        <end position="795"/>
    </location>
</feature>
<feature type="signal peptide" evidence="13">
    <location>
        <begin position="1"/>
        <end position="24"/>
    </location>
</feature>
<comment type="similarity">
    <text evidence="11 12">Belongs to the TonB-dependent receptor family.</text>
</comment>
<name>A0A5C9A435_9GAMM</name>
<evidence type="ECO:0000256" key="6">
    <source>
        <dbReference type="ARBA" id="ARBA00023004"/>
    </source>
</evidence>
<reference evidence="16 17" key="1">
    <citation type="submission" date="2019-08" db="EMBL/GenBank/DDBJ databases">
        <title>Parahaliea maris sp. nov., isolated from the surface seawater.</title>
        <authorList>
            <person name="Liu Y."/>
        </authorList>
    </citation>
    <scope>NUCLEOTIDE SEQUENCE [LARGE SCALE GENOMIC DNA]</scope>
    <source>
        <strain evidence="16 17">S2-26</strain>
    </source>
</reference>
<dbReference type="PANTHER" id="PTHR32552">
    <property type="entry name" value="FERRICHROME IRON RECEPTOR-RELATED"/>
    <property type="match status" value="1"/>
</dbReference>
<dbReference type="AlphaFoldDB" id="A0A5C9A435"/>
<dbReference type="Proteomes" id="UP000321933">
    <property type="component" value="Unassembled WGS sequence"/>
</dbReference>
<keyword evidence="17" id="KW-1185">Reference proteome</keyword>
<evidence type="ECO:0000313" key="17">
    <source>
        <dbReference type="Proteomes" id="UP000321933"/>
    </source>
</evidence>
<keyword evidence="4" id="KW-0410">Iron transport</keyword>
<evidence type="ECO:0000256" key="13">
    <source>
        <dbReference type="SAM" id="SignalP"/>
    </source>
</evidence>
<evidence type="ECO:0000256" key="1">
    <source>
        <dbReference type="ARBA" id="ARBA00004571"/>
    </source>
</evidence>
<dbReference type="GO" id="GO:0009279">
    <property type="term" value="C:cell outer membrane"/>
    <property type="evidence" value="ECO:0007669"/>
    <property type="project" value="UniProtKB-SubCell"/>
</dbReference>
<protein>
    <submittedName>
        <fullName evidence="16">TonB-dependent receptor</fullName>
    </submittedName>
</protein>
<dbReference type="EMBL" id="VRYZ01000001">
    <property type="protein sequence ID" value="TXS94702.1"/>
    <property type="molecule type" value="Genomic_DNA"/>
</dbReference>
<evidence type="ECO:0000256" key="9">
    <source>
        <dbReference type="ARBA" id="ARBA00023136"/>
    </source>
</evidence>
<evidence type="ECO:0000313" key="16">
    <source>
        <dbReference type="EMBL" id="TXS94702.1"/>
    </source>
</evidence>
<dbReference type="OrthoDB" id="127311at2"/>
<evidence type="ECO:0000256" key="7">
    <source>
        <dbReference type="ARBA" id="ARBA00023065"/>
    </source>
</evidence>
<evidence type="ECO:0000256" key="5">
    <source>
        <dbReference type="ARBA" id="ARBA00022692"/>
    </source>
</evidence>
<keyword evidence="6" id="KW-0408">Iron</keyword>
<dbReference type="PROSITE" id="PS52016">
    <property type="entry name" value="TONB_DEPENDENT_REC_3"/>
    <property type="match status" value="1"/>
</dbReference>
<dbReference type="Pfam" id="PF07715">
    <property type="entry name" value="Plug"/>
    <property type="match status" value="1"/>
</dbReference>
<keyword evidence="3 11" id="KW-1134">Transmembrane beta strand</keyword>
<dbReference type="InterPro" id="IPR036942">
    <property type="entry name" value="Beta-barrel_TonB_sf"/>
</dbReference>
<keyword evidence="2 11" id="KW-0813">Transport</keyword>
<dbReference type="SUPFAM" id="SSF56935">
    <property type="entry name" value="Porins"/>
    <property type="match status" value="1"/>
</dbReference>
<dbReference type="Gene3D" id="2.40.170.20">
    <property type="entry name" value="TonB-dependent receptor, beta-barrel domain"/>
    <property type="match status" value="1"/>
</dbReference>
<keyword evidence="10 11" id="KW-0998">Cell outer membrane</keyword>
<dbReference type="PANTHER" id="PTHR32552:SF81">
    <property type="entry name" value="TONB-DEPENDENT OUTER MEMBRANE RECEPTOR"/>
    <property type="match status" value="1"/>
</dbReference>